<dbReference type="GO" id="GO:0005829">
    <property type="term" value="C:cytosol"/>
    <property type="evidence" value="ECO:0007669"/>
    <property type="project" value="TreeGrafter"/>
</dbReference>
<dbReference type="Gene3D" id="3.90.105.10">
    <property type="entry name" value="Molybdopterin biosynthesis moea protein, domain 2"/>
    <property type="match status" value="1"/>
</dbReference>
<evidence type="ECO:0000256" key="7">
    <source>
        <dbReference type="ARBA" id="ARBA00022723"/>
    </source>
</evidence>
<keyword evidence="14" id="KW-1185">Reference proteome</keyword>
<dbReference type="Pfam" id="PF03453">
    <property type="entry name" value="MoeA_N"/>
    <property type="match status" value="1"/>
</dbReference>
<dbReference type="SUPFAM" id="SSF63882">
    <property type="entry name" value="MoeA N-terminal region -like"/>
    <property type="match status" value="1"/>
</dbReference>
<evidence type="ECO:0000256" key="8">
    <source>
        <dbReference type="ARBA" id="ARBA00022842"/>
    </source>
</evidence>
<accession>A0A2N7W5Q0</accession>
<keyword evidence="7 11" id="KW-0479">Metal-binding</keyword>
<proteinExistence type="inferred from homology"/>
<comment type="function">
    <text evidence="2 11">Catalyzes the insertion of molybdate into adenylated molybdopterin with the concomitant release of AMP.</text>
</comment>
<dbReference type="NCBIfam" id="TIGR00177">
    <property type="entry name" value="molyb_syn"/>
    <property type="match status" value="1"/>
</dbReference>
<evidence type="ECO:0000256" key="4">
    <source>
        <dbReference type="ARBA" id="ARBA00010763"/>
    </source>
</evidence>
<dbReference type="Pfam" id="PF03454">
    <property type="entry name" value="MoeA_C"/>
    <property type="match status" value="1"/>
</dbReference>
<organism evidence="13 14">
    <name type="scientific">Trinickia soli</name>
    <dbReference type="NCBI Taxonomy" id="380675"/>
    <lineage>
        <taxon>Bacteria</taxon>
        <taxon>Pseudomonadati</taxon>
        <taxon>Pseudomonadota</taxon>
        <taxon>Betaproteobacteria</taxon>
        <taxon>Burkholderiales</taxon>
        <taxon>Burkholderiaceae</taxon>
        <taxon>Trinickia</taxon>
    </lineage>
</organism>
<gene>
    <name evidence="13" type="ORF">C0Z19_13035</name>
</gene>
<dbReference type="Gene3D" id="3.40.980.10">
    <property type="entry name" value="MoaB/Mog-like domain"/>
    <property type="match status" value="1"/>
</dbReference>
<protein>
    <recommendedName>
        <fullName evidence="11">Molybdopterin molybdenumtransferase</fullName>
        <ecNumber evidence="11">2.10.1.1</ecNumber>
    </recommendedName>
</protein>
<dbReference type="GO" id="GO:0046872">
    <property type="term" value="F:metal ion binding"/>
    <property type="evidence" value="ECO:0007669"/>
    <property type="project" value="UniProtKB-UniRule"/>
</dbReference>
<evidence type="ECO:0000256" key="1">
    <source>
        <dbReference type="ARBA" id="ARBA00001946"/>
    </source>
</evidence>
<dbReference type="SMART" id="SM00852">
    <property type="entry name" value="MoCF_biosynth"/>
    <property type="match status" value="1"/>
</dbReference>
<evidence type="ECO:0000256" key="11">
    <source>
        <dbReference type="RuleBase" id="RU365090"/>
    </source>
</evidence>
<dbReference type="RefSeq" id="WP_102610242.1">
    <property type="nucleotide sequence ID" value="NZ_CADIKD010000003.1"/>
</dbReference>
<dbReference type="CDD" id="cd00887">
    <property type="entry name" value="MoeA"/>
    <property type="match status" value="1"/>
</dbReference>
<dbReference type="AlphaFoldDB" id="A0A2N7W5Q0"/>
<evidence type="ECO:0000256" key="2">
    <source>
        <dbReference type="ARBA" id="ARBA00002901"/>
    </source>
</evidence>
<evidence type="ECO:0000313" key="14">
    <source>
        <dbReference type="Proteomes" id="UP000235347"/>
    </source>
</evidence>
<dbReference type="InterPro" id="IPR036425">
    <property type="entry name" value="MoaB/Mog-like_dom_sf"/>
</dbReference>
<keyword evidence="8 11" id="KW-0460">Magnesium</keyword>
<dbReference type="GO" id="GO:0006777">
    <property type="term" value="P:Mo-molybdopterin cofactor biosynthetic process"/>
    <property type="evidence" value="ECO:0007669"/>
    <property type="project" value="UniProtKB-UniRule"/>
</dbReference>
<dbReference type="SUPFAM" id="SSF63867">
    <property type="entry name" value="MoeA C-terminal domain-like"/>
    <property type="match status" value="1"/>
</dbReference>
<evidence type="ECO:0000256" key="6">
    <source>
        <dbReference type="ARBA" id="ARBA00022679"/>
    </source>
</evidence>
<keyword evidence="6 11" id="KW-0808">Transferase</keyword>
<comment type="pathway">
    <text evidence="3 11">Cofactor biosynthesis; molybdopterin biosynthesis.</text>
</comment>
<name>A0A2N7W5Q0_9BURK</name>
<comment type="similarity">
    <text evidence="4 11">Belongs to the MoeA family.</text>
</comment>
<dbReference type="FunFam" id="3.40.980.10:FF:000004">
    <property type="entry name" value="Molybdopterin molybdenumtransferase"/>
    <property type="match status" value="1"/>
</dbReference>
<dbReference type="Gene3D" id="2.40.340.10">
    <property type="entry name" value="MoeA, C-terminal, domain IV"/>
    <property type="match status" value="1"/>
</dbReference>
<dbReference type="NCBIfam" id="NF045515">
    <property type="entry name" value="Glp_gephyrin"/>
    <property type="match status" value="1"/>
</dbReference>
<dbReference type="GO" id="GO:0061599">
    <property type="term" value="F:molybdopterin molybdotransferase activity"/>
    <property type="evidence" value="ECO:0007669"/>
    <property type="project" value="UniProtKB-UniRule"/>
</dbReference>
<evidence type="ECO:0000313" key="13">
    <source>
        <dbReference type="EMBL" id="PMS24728.1"/>
    </source>
</evidence>
<evidence type="ECO:0000259" key="12">
    <source>
        <dbReference type="SMART" id="SM00852"/>
    </source>
</evidence>
<dbReference type="Pfam" id="PF00994">
    <property type="entry name" value="MoCF_biosynth"/>
    <property type="match status" value="1"/>
</dbReference>
<dbReference type="InterPro" id="IPR005111">
    <property type="entry name" value="MoeA_C_domain_IV"/>
</dbReference>
<dbReference type="UniPathway" id="UPA00344"/>
<evidence type="ECO:0000256" key="10">
    <source>
        <dbReference type="ARBA" id="ARBA00047317"/>
    </source>
</evidence>
<dbReference type="InterPro" id="IPR036135">
    <property type="entry name" value="MoeA_linker/N_sf"/>
</dbReference>
<dbReference type="EC" id="2.10.1.1" evidence="11"/>
<evidence type="ECO:0000256" key="9">
    <source>
        <dbReference type="ARBA" id="ARBA00023150"/>
    </source>
</evidence>
<evidence type="ECO:0000256" key="5">
    <source>
        <dbReference type="ARBA" id="ARBA00022505"/>
    </source>
</evidence>
<keyword evidence="5 11" id="KW-0500">Molybdenum</keyword>
<dbReference type="Gene3D" id="2.170.190.11">
    <property type="entry name" value="Molybdopterin biosynthesis moea protein, domain 3"/>
    <property type="match status" value="1"/>
</dbReference>
<comment type="caution">
    <text evidence="13">The sequence shown here is derived from an EMBL/GenBank/DDBJ whole genome shotgun (WGS) entry which is preliminary data.</text>
</comment>
<dbReference type="PANTHER" id="PTHR10192:SF5">
    <property type="entry name" value="GEPHYRIN"/>
    <property type="match status" value="1"/>
</dbReference>
<dbReference type="InterPro" id="IPR005110">
    <property type="entry name" value="MoeA_linker/N"/>
</dbReference>
<dbReference type="SUPFAM" id="SSF53218">
    <property type="entry name" value="Molybdenum cofactor biosynthesis proteins"/>
    <property type="match status" value="1"/>
</dbReference>
<dbReference type="InterPro" id="IPR001453">
    <property type="entry name" value="MoaB/Mog_dom"/>
</dbReference>
<dbReference type="InterPro" id="IPR038987">
    <property type="entry name" value="MoeA-like"/>
</dbReference>
<reference evidence="13 14" key="1">
    <citation type="submission" date="2018-01" db="EMBL/GenBank/DDBJ databases">
        <title>Whole genome analyses suggest that Burkholderia sensu lato contains two further novel genera in the rhizoxinica-symbiotica group Mycetohabitans gen. nov., and Trinickia gen. nov.: implications for the evolution of diazotrophy and nodulation in the Burkholderiaceae.</title>
        <authorList>
            <person name="Estrada-de los Santos P."/>
            <person name="Palmer M."/>
            <person name="Chavez-Ramirez B."/>
            <person name="Beukes C."/>
            <person name="Steenkamp E.T."/>
            <person name="Hirsch A.M."/>
            <person name="Manyaka P."/>
            <person name="Maluk M."/>
            <person name="Lafos M."/>
            <person name="Crook M."/>
            <person name="Gross E."/>
            <person name="Simon M.F."/>
            <person name="Bueno dos Reis Junior F."/>
            <person name="Poole P.S."/>
            <person name="Venter S.N."/>
            <person name="James E.K."/>
        </authorList>
    </citation>
    <scope>NUCLEOTIDE SEQUENCE [LARGE SCALE GENOMIC DNA]</scope>
    <source>
        <strain evidence="13 14">GP25-8</strain>
    </source>
</reference>
<sequence length="442" mass="46393">MTISNEISGAAAPSAPNPLPVDTARALIRRAVTPVAMVERVALRSALGRVLAQDIVSPIDVPAHDNAAMDGYAFDGAALARCVDSNSTPASAVHAPLTLAVAGEARAGHPFERVCRAGECVRIMTGAPMPSGCDTVVAQEFVTRNGSSISFDDQHIARGANCRRTGEDLARGHPALAAGRVLRPADLGLLASLGVAEVPVRRRLRVAFFSTGDELRSIGEPLETGCVYDSNRYTLYAMLTRMNVEVLDLGVVRDEPAALEAALRAACESADVVLTSGGVSVGDADFTARMTETFGDVAFWQLAMRPGRPLAFGRLWPNGRDESAGSALFFGLPGNPVAVMVTFYQLVREALVTMSGANADTPLQFAAESSVAIKKRPGRTEFLRGIATRDAAGKWSVAATRSQGSGVLSSMSEANCFIILAHDQADVAAGAPVDIMPFDGLV</sequence>
<comment type="cofactor">
    <cofactor evidence="1 11">
        <name>Mg(2+)</name>
        <dbReference type="ChEBI" id="CHEBI:18420"/>
    </cofactor>
</comment>
<dbReference type="EMBL" id="PNYB01000009">
    <property type="protein sequence ID" value="PMS24728.1"/>
    <property type="molecule type" value="Genomic_DNA"/>
</dbReference>
<dbReference type="PANTHER" id="PTHR10192">
    <property type="entry name" value="MOLYBDOPTERIN BIOSYNTHESIS PROTEIN"/>
    <property type="match status" value="1"/>
</dbReference>
<feature type="domain" description="MoaB/Mog" evidence="12">
    <location>
        <begin position="207"/>
        <end position="353"/>
    </location>
</feature>
<dbReference type="Proteomes" id="UP000235347">
    <property type="component" value="Unassembled WGS sequence"/>
</dbReference>
<keyword evidence="9 11" id="KW-0501">Molybdenum cofactor biosynthesis</keyword>
<dbReference type="InterPro" id="IPR036688">
    <property type="entry name" value="MoeA_C_domain_IV_sf"/>
</dbReference>
<evidence type="ECO:0000256" key="3">
    <source>
        <dbReference type="ARBA" id="ARBA00005046"/>
    </source>
</evidence>
<comment type="catalytic activity">
    <reaction evidence="10">
        <text>adenylyl-molybdopterin + molybdate = Mo-molybdopterin + AMP + H(+)</text>
        <dbReference type="Rhea" id="RHEA:35047"/>
        <dbReference type="ChEBI" id="CHEBI:15378"/>
        <dbReference type="ChEBI" id="CHEBI:36264"/>
        <dbReference type="ChEBI" id="CHEBI:62727"/>
        <dbReference type="ChEBI" id="CHEBI:71302"/>
        <dbReference type="ChEBI" id="CHEBI:456215"/>
        <dbReference type="EC" id="2.10.1.1"/>
    </reaction>
</comment>